<evidence type="ECO:0000256" key="1">
    <source>
        <dbReference type="SAM" id="SignalP"/>
    </source>
</evidence>
<feature type="signal peptide" evidence="1">
    <location>
        <begin position="1"/>
        <end position="16"/>
    </location>
</feature>
<dbReference type="Proteomes" id="UP000887565">
    <property type="component" value="Unplaced"/>
</dbReference>
<reference evidence="3" key="1">
    <citation type="submission" date="2022-11" db="UniProtKB">
        <authorList>
            <consortium name="WormBaseParasite"/>
        </authorList>
    </citation>
    <scope>IDENTIFICATION</scope>
</reference>
<sequence length="397" mass="45605">MIVSLVFVRIVDVIGCFETLQDVFDNDKDLLFMLDYFEDNYIGRLRQNGRHDPTFPLPLWNCHQMVIDRLPRTNNNIEVFIFCAELALTHQPPMPFVPMIPREKFLNTTDPVDLCAVRCTESVQTAADAKRFSLRMYRMSPNSTSAETMFNKEKLAKICNDTSTAIQCVNRCPDRPWKSRISVLLDPLIYACSGSNLLDHVDCFQNVYPQNKDRCIESRQCQERRNQVANTAYQTMMSLVTMPTVQSNSLASNLMKHVCDVDFLQPFSDLLDHVDCFQNVYPQNKDRCIELRQCQERRNQVANTAYQTMMSLVTMPTVQSNSLASNLMKHVCDYVECASDCTKSEIIAQCGREAYSELSLFFRRTMTSIKLLMSLYMSAITNSELKFDDTCDRLGAV</sequence>
<dbReference type="AlphaFoldDB" id="A0A915JD42"/>
<organism evidence="2 3">
    <name type="scientific">Romanomermis culicivorax</name>
    <name type="common">Nematode worm</name>
    <dbReference type="NCBI Taxonomy" id="13658"/>
    <lineage>
        <taxon>Eukaryota</taxon>
        <taxon>Metazoa</taxon>
        <taxon>Ecdysozoa</taxon>
        <taxon>Nematoda</taxon>
        <taxon>Enoplea</taxon>
        <taxon>Dorylaimia</taxon>
        <taxon>Mermithida</taxon>
        <taxon>Mermithoidea</taxon>
        <taxon>Mermithidae</taxon>
        <taxon>Romanomermis</taxon>
    </lineage>
</organism>
<proteinExistence type="predicted"/>
<accession>A0A915JD42</accession>
<protein>
    <submittedName>
        <fullName evidence="3">Uncharacterized protein</fullName>
    </submittedName>
</protein>
<name>A0A915JD42_ROMCU</name>
<evidence type="ECO:0000313" key="3">
    <source>
        <dbReference type="WBParaSite" id="nRc.2.0.1.t24399-RA"/>
    </source>
</evidence>
<dbReference type="WBParaSite" id="nRc.2.0.1.t24399-RA">
    <property type="protein sequence ID" value="nRc.2.0.1.t24399-RA"/>
    <property type="gene ID" value="nRc.2.0.1.g24399"/>
</dbReference>
<feature type="chain" id="PRO_5037133974" evidence="1">
    <location>
        <begin position="17"/>
        <end position="397"/>
    </location>
</feature>
<evidence type="ECO:0000313" key="2">
    <source>
        <dbReference type="Proteomes" id="UP000887565"/>
    </source>
</evidence>
<keyword evidence="2" id="KW-1185">Reference proteome</keyword>
<keyword evidence="1" id="KW-0732">Signal</keyword>